<accession>A0A1Y2GE97</accession>
<dbReference type="AlphaFoldDB" id="A0A1Y2GE97"/>
<feature type="compositionally biased region" description="Low complexity" evidence="1">
    <location>
        <begin position="584"/>
        <end position="593"/>
    </location>
</feature>
<dbReference type="RefSeq" id="XP_021878417.1">
    <property type="nucleotide sequence ID" value="XM_022029032.1"/>
</dbReference>
<feature type="region of interest" description="Disordered" evidence="1">
    <location>
        <begin position="580"/>
        <end position="616"/>
    </location>
</feature>
<protein>
    <submittedName>
        <fullName evidence="3">Uncharacterized protein</fullName>
    </submittedName>
</protein>
<dbReference type="GeneID" id="33570875"/>
<feature type="region of interest" description="Disordered" evidence="1">
    <location>
        <begin position="415"/>
        <end position="469"/>
    </location>
</feature>
<keyword evidence="2" id="KW-1133">Transmembrane helix</keyword>
<proteinExistence type="predicted"/>
<dbReference type="OrthoDB" id="2445514at2759"/>
<dbReference type="Proteomes" id="UP000193648">
    <property type="component" value="Unassembled WGS sequence"/>
</dbReference>
<feature type="compositionally biased region" description="Acidic residues" evidence="1">
    <location>
        <begin position="424"/>
        <end position="462"/>
    </location>
</feature>
<evidence type="ECO:0000313" key="4">
    <source>
        <dbReference type="Proteomes" id="UP000193648"/>
    </source>
</evidence>
<evidence type="ECO:0000256" key="2">
    <source>
        <dbReference type="SAM" id="Phobius"/>
    </source>
</evidence>
<feature type="region of interest" description="Disordered" evidence="1">
    <location>
        <begin position="132"/>
        <end position="152"/>
    </location>
</feature>
<feature type="compositionally biased region" description="Polar residues" evidence="1">
    <location>
        <begin position="132"/>
        <end position="150"/>
    </location>
</feature>
<dbReference type="EMBL" id="MCFF01000037">
    <property type="protein sequence ID" value="ORZ08489.1"/>
    <property type="molecule type" value="Genomic_DNA"/>
</dbReference>
<keyword evidence="2" id="KW-0472">Membrane</keyword>
<feature type="compositionally biased region" description="Basic and acidic residues" evidence="1">
    <location>
        <begin position="604"/>
        <end position="616"/>
    </location>
</feature>
<keyword evidence="4" id="KW-1185">Reference proteome</keyword>
<comment type="caution">
    <text evidence="3">The sequence shown here is derived from an EMBL/GenBank/DDBJ whole genome shotgun (WGS) entry which is preliminary data.</text>
</comment>
<dbReference type="InParanoid" id="A0A1Y2GE97"/>
<feature type="transmembrane region" description="Helical" evidence="2">
    <location>
        <begin position="6"/>
        <end position="23"/>
    </location>
</feature>
<organism evidence="3 4">
    <name type="scientific">Lobosporangium transversale</name>
    <dbReference type="NCBI Taxonomy" id="64571"/>
    <lineage>
        <taxon>Eukaryota</taxon>
        <taxon>Fungi</taxon>
        <taxon>Fungi incertae sedis</taxon>
        <taxon>Mucoromycota</taxon>
        <taxon>Mortierellomycotina</taxon>
        <taxon>Mortierellomycetes</taxon>
        <taxon>Mortierellales</taxon>
        <taxon>Mortierellaceae</taxon>
        <taxon>Lobosporangium</taxon>
    </lineage>
</organism>
<name>A0A1Y2GE97_9FUNG</name>
<sequence length="616" mass="68030">MATETVIYVSLALVLLTRIYVFINPPEFLEEHKDRRYHEYHLYRQYHLHKQCDKHDPPQLQRQQIQTEDVNNSRPLLSQQHSSSISDQSLDNLHHPSEELVLLSKKLGSTRSLSLPELSMGALSRLDPTTASSPLHLNSTTSYSATTTPLSPRESERHIWSQILGAVSSANNGGSGSVTSLMNEALPVPNYISLDISEIHYNGSLEKFDDDIEVQESIRELKAGQREMTKECPTMTMVWEGGRWCCLEGRTLYILKAMEWKGQVRVRVLVDKDPMMLAVTEDYWRAAGMMTTSALKPLITTTAASLSSSSSSSITPTSSCLSPISPITPLSTTWGTTLNSSTTPAESSHIQTAAAAANTDAMILGLSLNEKESMDSTILIGTDEKTSIASPFHVESLTAQCNNFLLKSSDGHVADDERSRRLDDSDDNGDDHEEDKEEEYVGSDGYLEDDEGAEEDEDEDDNDVTRNLSELKMYPKEGRLNTVRPTTLKNETRNKTLGLTVVSPSSPALAPLNGSGHGIYNGGGDSNSYFSSRYTHPITELTKPLLSSSQQKHRRRLHERRISIPEFMLPPPLKDERAYLIIDPSSSSSSSPSVATAATAPENSFRRDSGHGDSPL</sequence>
<reference evidence="3 4" key="1">
    <citation type="submission" date="2016-07" db="EMBL/GenBank/DDBJ databases">
        <title>Pervasive Adenine N6-methylation of Active Genes in Fungi.</title>
        <authorList>
            <consortium name="DOE Joint Genome Institute"/>
            <person name="Mondo S.J."/>
            <person name="Dannebaum R.O."/>
            <person name="Kuo R.C."/>
            <person name="Labutti K."/>
            <person name="Haridas S."/>
            <person name="Kuo A."/>
            <person name="Salamov A."/>
            <person name="Ahrendt S.R."/>
            <person name="Lipzen A."/>
            <person name="Sullivan W."/>
            <person name="Andreopoulos W.B."/>
            <person name="Clum A."/>
            <person name="Lindquist E."/>
            <person name="Daum C."/>
            <person name="Ramamoorthy G.K."/>
            <person name="Gryganskyi A."/>
            <person name="Culley D."/>
            <person name="Magnuson J.K."/>
            <person name="James T.Y."/>
            <person name="O'Malley M.A."/>
            <person name="Stajich J.E."/>
            <person name="Spatafora J.W."/>
            <person name="Visel A."/>
            <person name="Grigoriev I.V."/>
        </authorList>
    </citation>
    <scope>NUCLEOTIDE SEQUENCE [LARGE SCALE GENOMIC DNA]</scope>
    <source>
        <strain evidence="3 4">NRRL 3116</strain>
    </source>
</reference>
<gene>
    <name evidence="3" type="ORF">BCR41DRAFT_399170</name>
</gene>
<keyword evidence="2" id="KW-0812">Transmembrane</keyword>
<evidence type="ECO:0000256" key="1">
    <source>
        <dbReference type="SAM" id="MobiDB-lite"/>
    </source>
</evidence>
<evidence type="ECO:0000313" key="3">
    <source>
        <dbReference type="EMBL" id="ORZ08489.1"/>
    </source>
</evidence>